<dbReference type="Gene3D" id="1.10.287.70">
    <property type="match status" value="1"/>
</dbReference>
<reference evidence="3 4" key="1">
    <citation type="submission" date="2019-03" db="EMBL/GenBank/DDBJ databases">
        <title>Draft genome sequences of novel Actinobacteria.</title>
        <authorList>
            <person name="Sahin N."/>
            <person name="Ay H."/>
            <person name="Saygin H."/>
        </authorList>
    </citation>
    <scope>NUCLEOTIDE SEQUENCE [LARGE SCALE GENOMIC DNA]</scope>
    <source>
        <strain evidence="3 4">KC712</strain>
    </source>
</reference>
<feature type="transmembrane region" description="Helical" evidence="1">
    <location>
        <begin position="46"/>
        <end position="64"/>
    </location>
</feature>
<dbReference type="PROSITE" id="PS51257">
    <property type="entry name" value="PROKAR_LIPOPROTEIN"/>
    <property type="match status" value="1"/>
</dbReference>
<evidence type="ECO:0000256" key="1">
    <source>
        <dbReference type="SAM" id="Phobius"/>
    </source>
</evidence>
<feature type="transmembrane region" description="Helical" evidence="1">
    <location>
        <begin position="76"/>
        <end position="94"/>
    </location>
</feature>
<dbReference type="Pfam" id="PF07885">
    <property type="entry name" value="Ion_trans_2"/>
    <property type="match status" value="1"/>
</dbReference>
<feature type="transmembrane region" description="Helical" evidence="1">
    <location>
        <begin position="114"/>
        <end position="134"/>
    </location>
</feature>
<keyword evidence="1" id="KW-1133">Transmembrane helix</keyword>
<evidence type="ECO:0000313" key="4">
    <source>
        <dbReference type="Proteomes" id="UP000294543"/>
    </source>
</evidence>
<dbReference type="AlphaFoldDB" id="A0A4R4WV20"/>
<feature type="transmembrane region" description="Helical" evidence="1">
    <location>
        <begin position="146"/>
        <end position="166"/>
    </location>
</feature>
<evidence type="ECO:0000313" key="3">
    <source>
        <dbReference type="EMBL" id="TDD21511.1"/>
    </source>
</evidence>
<dbReference type="Proteomes" id="UP000294543">
    <property type="component" value="Unassembled WGS sequence"/>
</dbReference>
<dbReference type="SUPFAM" id="SSF81324">
    <property type="entry name" value="Voltage-gated potassium channels"/>
    <property type="match status" value="1"/>
</dbReference>
<accession>A0A4R4WV20</accession>
<keyword evidence="3" id="KW-0406">Ion transport</keyword>
<protein>
    <submittedName>
        <fullName evidence="3">Two pore domain potassium channel family protein</fullName>
    </submittedName>
</protein>
<evidence type="ECO:0000259" key="2">
    <source>
        <dbReference type="Pfam" id="PF07885"/>
    </source>
</evidence>
<dbReference type="EMBL" id="SMKP01000034">
    <property type="protein sequence ID" value="TDD21511.1"/>
    <property type="molecule type" value="Genomic_DNA"/>
</dbReference>
<name>A0A4R4WV20_9ACTN</name>
<sequence length="220" mass="23208">MPARPGLARYAPARSLLAECIPWPALSAGCLRKAEHMCPSRAGLPAWLRTAGAIMVIVGLYFVVPMPWAQAEADRTALRAVVCLAGLAVVTWLLTRQVKRALRPDRLVAEQMAVLLTIVTVVVVFFAAAYLVMADQFTGIRTRLDALYFSVTTLGTLGYGDVVPVGQGAKVAVIVQVVFDLIIVTSALTIVVGGVLVLAVMTVLVVIGTVLTGKGVGGLL</sequence>
<keyword evidence="1" id="KW-0472">Membrane</keyword>
<comment type="caution">
    <text evidence="3">The sequence shown here is derived from an EMBL/GenBank/DDBJ whole genome shotgun (WGS) entry which is preliminary data.</text>
</comment>
<keyword evidence="1" id="KW-0812">Transmembrane</keyword>
<feature type="transmembrane region" description="Helical" evidence="1">
    <location>
        <begin position="178"/>
        <end position="211"/>
    </location>
</feature>
<gene>
    <name evidence="3" type="ORF">E1294_14680</name>
</gene>
<organism evidence="3 4">
    <name type="scientific">Nonomuraea diastatica</name>
    <dbReference type="NCBI Taxonomy" id="1848329"/>
    <lineage>
        <taxon>Bacteria</taxon>
        <taxon>Bacillati</taxon>
        <taxon>Actinomycetota</taxon>
        <taxon>Actinomycetes</taxon>
        <taxon>Streptosporangiales</taxon>
        <taxon>Streptosporangiaceae</taxon>
        <taxon>Nonomuraea</taxon>
    </lineage>
</organism>
<keyword evidence="4" id="KW-1185">Reference proteome</keyword>
<dbReference type="GO" id="GO:0034220">
    <property type="term" value="P:monoatomic ion transmembrane transport"/>
    <property type="evidence" value="ECO:0007669"/>
    <property type="project" value="UniProtKB-KW"/>
</dbReference>
<feature type="domain" description="Potassium channel" evidence="2">
    <location>
        <begin position="119"/>
        <end position="191"/>
    </location>
</feature>
<proteinExistence type="predicted"/>
<keyword evidence="3" id="KW-0407">Ion channel</keyword>
<keyword evidence="3" id="KW-0813">Transport</keyword>
<dbReference type="OrthoDB" id="9799090at2"/>
<dbReference type="InterPro" id="IPR013099">
    <property type="entry name" value="K_chnl_dom"/>
</dbReference>